<accession>A0A3P8VTL8</accession>
<dbReference type="GeneTree" id="ENSGT00510000048072"/>
<organism evidence="3 4">
    <name type="scientific">Cynoglossus semilaevis</name>
    <name type="common">Tongue sole</name>
    <dbReference type="NCBI Taxonomy" id="244447"/>
    <lineage>
        <taxon>Eukaryota</taxon>
        <taxon>Metazoa</taxon>
        <taxon>Chordata</taxon>
        <taxon>Craniata</taxon>
        <taxon>Vertebrata</taxon>
        <taxon>Euteleostomi</taxon>
        <taxon>Actinopterygii</taxon>
        <taxon>Neopterygii</taxon>
        <taxon>Teleostei</taxon>
        <taxon>Neoteleostei</taxon>
        <taxon>Acanthomorphata</taxon>
        <taxon>Carangaria</taxon>
        <taxon>Pleuronectiformes</taxon>
        <taxon>Pleuronectoidei</taxon>
        <taxon>Cynoglossidae</taxon>
        <taxon>Cynoglossinae</taxon>
        <taxon>Cynoglossus</taxon>
    </lineage>
</organism>
<evidence type="ECO:0000256" key="1">
    <source>
        <dbReference type="SAM" id="MobiDB-lite"/>
    </source>
</evidence>
<feature type="compositionally biased region" description="Basic and acidic residues" evidence="1">
    <location>
        <begin position="661"/>
        <end position="674"/>
    </location>
</feature>
<dbReference type="PANTHER" id="PTHR21254:SF1">
    <property type="entry name" value="C2 DOMAIN-CONTAINING PROTEIN 3"/>
    <property type="match status" value="1"/>
</dbReference>
<feature type="region of interest" description="Disordered" evidence="1">
    <location>
        <begin position="1"/>
        <end position="28"/>
    </location>
</feature>
<dbReference type="SUPFAM" id="SSF49562">
    <property type="entry name" value="C2 domain (Calcium/lipid-binding domain, CaLB)"/>
    <property type="match status" value="3"/>
</dbReference>
<evidence type="ECO:0000259" key="2">
    <source>
        <dbReference type="PROSITE" id="PS50004"/>
    </source>
</evidence>
<feature type="domain" description="C2" evidence="2">
    <location>
        <begin position="890"/>
        <end position="1051"/>
    </location>
</feature>
<dbReference type="Gene3D" id="2.60.40.150">
    <property type="entry name" value="C2 domain"/>
    <property type="match status" value="2"/>
</dbReference>
<reference evidence="3 4" key="1">
    <citation type="journal article" date="2014" name="Nat. Genet.">
        <title>Whole-genome sequence of a flatfish provides insights into ZW sex chromosome evolution and adaptation to a benthic lifestyle.</title>
        <authorList>
            <person name="Chen S."/>
            <person name="Zhang G."/>
            <person name="Shao C."/>
            <person name="Huang Q."/>
            <person name="Liu G."/>
            <person name="Zhang P."/>
            <person name="Song W."/>
            <person name="An N."/>
            <person name="Chalopin D."/>
            <person name="Volff J.N."/>
            <person name="Hong Y."/>
            <person name="Li Q."/>
            <person name="Sha Z."/>
            <person name="Zhou H."/>
            <person name="Xie M."/>
            <person name="Yu Q."/>
            <person name="Liu Y."/>
            <person name="Xiang H."/>
            <person name="Wang N."/>
            <person name="Wu K."/>
            <person name="Yang C."/>
            <person name="Zhou Q."/>
            <person name="Liao X."/>
            <person name="Yang L."/>
            <person name="Hu Q."/>
            <person name="Zhang J."/>
            <person name="Meng L."/>
            <person name="Jin L."/>
            <person name="Tian Y."/>
            <person name="Lian J."/>
            <person name="Yang J."/>
            <person name="Miao G."/>
            <person name="Liu S."/>
            <person name="Liang Z."/>
            <person name="Yan F."/>
            <person name="Li Y."/>
            <person name="Sun B."/>
            <person name="Zhang H."/>
            <person name="Zhang J."/>
            <person name="Zhu Y."/>
            <person name="Du M."/>
            <person name="Zhao Y."/>
            <person name="Schartl M."/>
            <person name="Tang Q."/>
            <person name="Wang J."/>
        </authorList>
    </citation>
    <scope>NUCLEOTIDE SEQUENCE</scope>
</reference>
<dbReference type="Proteomes" id="UP000265120">
    <property type="component" value="Chromosome 4"/>
</dbReference>
<feature type="compositionally biased region" description="Polar residues" evidence="1">
    <location>
        <begin position="197"/>
        <end position="214"/>
    </location>
</feature>
<sequence>MKSKKQKVLQSGNSKRKVSSDVSPSTSLPPLVEGPLRCFLRVTISRLLWTVNKPPSVTFVRLRWWGESSNETHFFPKDGSQLSQRNVKTTVRYAIRCGPKQFTSYLTDMSSLVLDVLTKADHLPVARAQVAGISRLSLSHPISGFFTLVSPTSEKLGELQVSLNLEPLAETYDSSSDYTVTTEGPEAATATLPLQPRSLSASSGKRLVKSSSKNPPRPQQDGGKEELAENQMPVNSCEISERAANALSQDSGGNKTNDILSLISERGNKLRDAMVRSALKYDIHSASAPNDAPLLSGTIHPPLRTVPSPSGMFLDSQSFPEHSIDVPDVFDGADDVTHKAIDILFGRLITSPPPQLDRDSVSPDCIFGHSSVCGDSETDDPQYDQSLLENLFYKSPISDTRPEVTETSGKKTLPPLKKQPKRMNEGTDFQHQDPPDAVALCGLSEEQLALLNFIRVIIVTIDTLTLSTTSATRTNLSKGKPLRQMTNQKCTYFVEYMLPRTSTSSRHVYGKSNNGDVARVASSKVTGGEVNFLQHSVFPVDFSTESVIKWCQTDLVFKIFSRKSHQKKPVLIGKAVHPLRDLLQDKQLSQALVLPVQSLEANCETLAIGPLRVCLELATDSKVSTPIKDKSQLAHRYKSSLPTAPSPPRKTGSRPHFAQTSKEHFPSHPEKDSQINDWSLHQPLKESFFHPSLNTFENKPCQHVDDNLEVLLHTLLMVPEGKNFTCGPLQTPNVYLNCKLFWCDEMTRSNVSWGQKNPTFNFVQVTPVALTSKLLERMKNNMIIIEVWQKTGSSEDRLLGLVKLPLHQFYMSFRDPKVTHLLLEAQYPVLGVDCYMPVIDVFSGACKGNLRVILAMGKSEQIAALQCIKDEEYGTLFPLVKPVLPSDHHPRPETKAVAAFNEPMMEHVFVIRVEKVKGLTPLQSTVWGEADCYVQYSFPSHDDETATAVDQMVTESNVSLKPFRTTTTLCVPDPIFSHMETHVLLAPEGFPVQRLLLSSLSSRGASSGGGVQFEVWCRYYYPNVRDQLVAKGLLPLSKLCAMITMQKHQPNNPQMFSLPLIPRTDSPTGHHIQPSGLLDVCIQYKHRPVRPEALTGRGAASRVVTLVVKVRRASGLRAAASFLSKQDERFQYFVDAGVNAYATVQLSFSPERESRSTRIVAKTFCPEFDHHTELSCDLLVQMSSGETCSLAEVLERASAAFTLWNRDNRKGVIFNSQKDVMLGSVQIPLADLINKRTGISGWFGVYLPKDKSSTQDSQILVGGLEISVNFAHHSDREKVIKAAQGLGWMMQSDCETKDVEDSFEENTRTLTLTFSTPRAWVPLHCLLLPNQIDLQRSTYCYVRYKFYDQEAFTSQMVHPLVTEGEDGQTTVDFKGNRTARMRMTQPLLWYLREERLEVQLWVSFNKDKTRRPTDTDRLVGSAFVDMSSLAKMSNQKLSLSGVYPLFRSSAADLQGAALRIHITLTASAAPEEAPDESDSQVELLSEEMETAALIASPTTPKKSTQSRKENKSPQIMSDILSIPHTESSVEDSFSVFVTVDRAMHLNLKSCPLAEQSEVTPSC</sequence>
<dbReference type="OMA" id="CYMPVVD"/>
<dbReference type="Pfam" id="PF25339">
    <property type="entry name" value="C2_C2CD3_N"/>
    <property type="match status" value="1"/>
</dbReference>
<dbReference type="STRING" id="244447.ENSCSEP00000016656"/>
<dbReference type="GO" id="GO:0061511">
    <property type="term" value="P:centriole elongation"/>
    <property type="evidence" value="ECO:0007669"/>
    <property type="project" value="TreeGrafter"/>
</dbReference>
<feature type="region of interest" description="Disordered" evidence="1">
    <location>
        <begin position="1492"/>
        <end position="1516"/>
    </location>
</feature>
<dbReference type="GO" id="GO:0005814">
    <property type="term" value="C:centriole"/>
    <property type="evidence" value="ECO:0007669"/>
    <property type="project" value="TreeGrafter"/>
</dbReference>
<proteinExistence type="predicted"/>
<name>A0A3P8VTL8_CYNSE</name>
<keyword evidence="4" id="KW-1185">Reference proteome</keyword>
<dbReference type="Pfam" id="PF00168">
    <property type="entry name" value="C2"/>
    <property type="match status" value="2"/>
</dbReference>
<dbReference type="Ensembl" id="ENSCSET00000016869.1">
    <property type="protein sequence ID" value="ENSCSEP00000016656.1"/>
    <property type="gene ID" value="ENSCSEG00000010700.1"/>
</dbReference>
<reference evidence="3" key="3">
    <citation type="submission" date="2025-09" db="UniProtKB">
        <authorList>
            <consortium name="Ensembl"/>
        </authorList>
    </citation>
    <scope>IDENTIFICATION</scope>
</reference>
<dbReference type="CDD" id="cd00030">
    <property type="entry name" value="C2"/>
    <property type="match status" value="1"/>
</dbReference>
<dbReference type="PROSITE" id="PS50004">
    <property type="entry name" value="C2"/>
    <property type="match status" value="3"/>
</dbReference>
<dbReference type="SMART" id="SM00239">
    <property type="entry name" value="C2"/>
    <property type="match status" value="3"/>
</dbReference>
<dbReference type="InParanoid" id="A0A3P8VTL8"/>
<dbReference type="InterPro" id="IPR035892">
    <property type="entry name" value="C2_domain_sf"/>
</dbReference>
<dbReference type="GO" id="GO:0034451">
    <property type="term" value="C:centriolar satellite"/>
    <property type="evidence" value="ECO:0007669"/>
    <property type="project" value="TreeGrafter"/>
</dbReference>
<feature type="domain" description="C2" evidence="2">
    <location>
        <begin position="1085"/>
        <end position="1243"/>
    </location>
</feature>
<protein>
    <submittedName>
        <fullName evidence="3">C2 domain containing 3 centriole elongation regulator</fullName>
    </submittedName>
</protein>
<feature type="domain" description="C2" evidence="2">
    <location>
        <begin position="687"/>
        <end position="820"/>
    </location>
</feature>
<dbReference type="InterPro" id="IPR000008">
    <property type="entry name" value="C2_dom"/>
</dbReference>
<evidence type="ECO:0000313" key="3">
    <source>
        <dbReference type="Ensembl" id="ENSCSEP00000016656.1"/>
    </source>
</evidence>
<dbReference type="GO" id="GO:0060271">
    <property type="term" value="P:cilium assembly"/>
    <property type="evidence" value="ECO:0007669"/>
    <property type="project" value="TreeGrafter"/>
</dbReference>
<feature type="region of interest" description="Disordered" evidence="1">
    <location>
        <begin position="174"/>
        <end position="232"/>
    </location>
</feature>
<dbReference type="InterPro" id="IPR057537">
    <property type="entry name" value="C2_C2CD3_N"/>
</dbReference>
<dbReference type="GO" id="GO:0071539">
    <property type="term" value="P:protein localization to centrosome"/>
    <property type="evidence" value="ECO:0007669"/>
    <property type="project" value="TreeGrafter"/>
</dbReference>
<evidence type="ECO:0000313" key="4">
    <source>
        <dbReference type="Proteomes" id="UP000265120"/>
    </source>
</evidence>
<dbReference type="PANTHER" id="PTHR21254">
    <property type="entry name" value="C2 DOMAIN-CONTAINING PROTEIN 3"/>
    <property type="match status" value="1"/>
</dbReference>
<feature type="region of interest" description="Disordered" evidence="1">
    <location>
        <begin position="628"/>
        <end position="675"/>
    </location>
</feature>
<feature type="region of interest" description="Disordered" evidence="1">
    <location>
        <begin position="398"/>
        <end position="428"/>
    </location>
</feature>
<reference evidence="3" key="2">
    <citation type="submission" date="2025-08" db="UniProtKB">
        <authorList>
            <consortium name="Ensembl"/>
        </authorList>
    </citation>
    <scope>IDENTIFICATION</scope>
</reference>